<comment type="caution">
    <text evidence="8">The sequence shown here is derived from an EMBL/GenBank/DDBJ whole genome shotgun (WGS) entry which is preliminary data.</text>
</comment>
<keyword evidence="6" id="KW-0449">Lipoprotein</keyword>
<accession>A0A816DV89</accession>
<evidence type="ECO:0000256" key="2">
    <source>
        <dbReference type="ARBA" id="ARBA00022707"/>
    </source>
</evidence>
<evidence type="ECO:0000259" key="7">
    <source>
        <dbReference type="PROSITE" id="PS50222"/>
    </source>
</evidence>
<dbReference type="SMART" id="SM00054">
    <property type="entry name" value="EFh"/>
    <property type="match status" value="3"/>
</dbReference>
<dbReference type="Pfam" id="PF13499">
    <property type="entry name" value="EF-hand_7"/>
    <property type="match status" value="1"/>
</dbReference>
<evidence type="ECO:0000256" key="1">
    <source>
        <dbReference type="ARBA" id="ARBA00006049"/>
    </source>
</evidence>
<dbReference type="Gene3D" id="1.10.238.10">
    <property type="entry name" value="EF-hand"/>
    <property type="match status" value="1"/>
</dbReference>
<dbReference type="PROSITE" id="PS00018">
    <property type="entry name" value="EF_HAND_1"/>
    <property type="match status" value="3"/>
</dbReference>
<sequence>MGNHHPHPMDEDLSLNDYRYLMKQTHLTPHVIQGWYREFVNLCPNGQLSKSQFIKFYKELENSSTKNVEGIAENVFQAFDHNGNQRIDFKEFLIAYALTSTGEPAEKLHYTFSLFDTDQSQTIELNEMIEIMKKVLTITRKVSQISPESVAYDIFRTLDIDHNQSLSKDEFINGCLQNNAIRRILSPFECEYPLKNNT</sequence>
<name>A0A816DV89_ADIRI</name>
<keyword evidence="3" id="KW-0479">Metal-binding</keyword>
<feature type="domain" description="EF-hand" evidence="7">
    <location>
        <begin position="146"/>
        <end position="181"/>
    </location>
</feature>
<dbReference type="EMBL" id="CAJNOR010008886">
    <property type="protein sequence ID" value="CAF1638769.1"/>
    <property type="molecule type" value="Genomic_DNA"/>
</dbReference>
<evidence type="ECO:0000256" key="4">
    <source>
        <dbReference type="ARBA" id="ARBA00022737"/>
    </source>
</evidence>
<dbReference type="PROSITE" id="PS50222">
    <property type="entry name" value="EF_HAND_2"/>
    <property type="match status" value="3"/>
</dbReference>
<dbReference type="Proteomes" id="UP000663828">
    <property type="component" value="Unassembled WGS sequence"/>
</dbReference>
<feature type="domain" description="EF-hand" evidence="7">
    <location>
        <begin position="103"/>
        <end position="138"/>
    </location>
</feature>
<organism evidence="8 9">
    <name type="scientific">Adineta ricciae</name>
    <name type="common">Rotifer</name>
    <dbReference type="NCBI Taxonomy" id="249248"/>
    <lineage>
        <taxon>Eukaryota</taxon>
        <taxon>Metazoa</taxon>
        <taxon>Spiralia</taxon>
        <taxon>Gnathifera</taxon>
        <taxon>Rotifera</taxon>
        <taxon>Eurotatoria</taxon>
        <taxon>Bdelloidea</taxon>
        <taxon>Adinetida</taxon>
        <taxon>Adinetidae</taxon>
        <taxon>Adineta</taxon>
    </lineage>
</organism>
<dbReference type="InterPro" id="IPR011992">
    <property type="entry name" value="EF-hand-dom_pair"/>
</dbReference>
<gene>
    <name evidence="8" type="ORF">XAT740_LOCUS52936</name>
</gene>
<evidence type="ECO:0000256" key="6">
    <source>
        <dbReference type="ARBA" id="ARBA00023288"/>
    </source>
</evidence>
<dbReference type="PRINTS" id="PR00450">
    <property type="entry name" value="RECOVERIN"/>
</dbReference>
<keyword evidence="5" id="KW-0106">Calcium</keyword>
<proteinExistence type="inferred from homology"/>
<dbReference type="PANTHER" id="PTHR23055">
    <property type="entry name" value="CALCIUM BINDING PROTEINS"/>
    <property type="match status" value="1"/>
</dbReference>
<keyword evidence="4" id="KW-0677">Repeat</keyword>
<dbReference type="InterPro" id="IPR018247">
    <property type="entry name" value="EF_Hand_1_Ca_BS"/>
</dbReference>
<keyword evidence="2" id="KW-0519">Myristate</keyword>
<dbReference type="PANTHER" id="PTHR23055:SF178">
    <property type="entry name" value="NEUROCALCIN HOMOLOG"/>
    <property type="match status" value="1"/>
</dbReference>
<dbReference type="InterPro" id="IPR002048">
    <property type="entry name" value="EF_hand_dom"/>
</dbReference>
<dbReference type="GO" id="GO:0005509">
    <property type="term" value="F:calcium ion binding"/>
    <property type="evidence" value="ECO:0007669"/>
    <property type="project" value="InterPro"/>
</dbReference>
<keyword evidence="9" id="KW-1185">Reference proteome</keyword>
<dbReference type="AlphaFoldDB" id="A0A816DV89"/>
<protein>
    <recommendedName>
        <fullName evidence="7">EF-hand domain-containing protein</fullName>
    </recommendedName>
</protein>
<evidence type="ECO:0000256" key="5">
    <source>
        <dbReference type="ARBA" id="ARBA00022837"/>
    </source>
</evidence>
<evidence type="ECO:0000313" key="9">
    <source>
        <dbReference type="Proteomes" id="UP000663828"/>
    </source>
</evidence>
<reference evidence="8" key="1">
    <citation type="submission" date="2021-02" db="EMBL/GenBank/DDBJ databases">
        <authorList>
            <person name="Nowell W R."/>
        </authorList>
    </citation>
    <scope>NUCLEOTIDE SEQUENCE</scope>
</reference>
<evidence type="ECO:0000313" key="8">
    <source>
        <dbReference type="EMBL" id="CAF1638769.1"/>
    </source>
</evidence>
<feature type="domain" description="EF-hand" evidence="7">
    <location>
        <begin position="67"/>
        <end position="102"/>
    </location>
</feature>
<evidence type="ECO:0000256" key="3">
    <source>
        <dbReference type="ARBA" id="ARBA00022723"/>
    </source>
</evidence>
<comment type="similarity">
    <text evidence="1">Belongs to the recoverin family.</text>
</comment>
<dbReference type="InterPro" id="IPR028846">
    <property type="entry name" value="Recoverin"/>
</dbReference>
<dbReference type="SUPFAM" id="SSF47473">
    <property type="entry name" value="EF-hand"/>
    <property type="match status" value="1"/>
</dbReference>